<reference evidence="3" key="1">
    <citation type="journal article" date="2014" name="Int. J. Syst. Evol. Microbiol.">
        <title>Complete genome sequence of Corynebacterium casei LMG S-19264T (=DSM 44701T), isolated from a smear-ripened cheese.</title>
        <authorList>
            <consortium name="US DOE Joint Genome Institute (JGI-PGF)"/>
            <person name="Walter F."/>
            <person name="Albersmeier A."/>
            <person name="Kalinowski J."/>
            <person name="Ruckert C."/>
        </authorList>
    </citation>
    <scope>NUCLEOTIDE SEQUENCE</scope>
    <source>
        <strain evidence="3">VKM Ac-1940</strain>
    </source>
</reference>
<feature type="signal peptide" evidence="2">
    <location>
        <begin position="1"/>
        <end position="28"/>
    </location>
</feature>
<sequence length="321" mass="32045">MSRNVLRSATPLLVCAGLVAGMFATTGAALPQASEGAGIDASASTQTHSIAAPLSTIASRAQSTLDAARQAIADARTVGTDVSTSGLTVNTTATVIDTDQLDAFVSKLNVVDVTPTLLVPTLTANAAAEVQSVQEKTAALRGQLDAAKAKKAEEEAAAKAAAEAAAAAQAAAEAAAAQAAAEAAAKAAEEKAAAEKAAAESTSSSSSSSSRSSTASVNVNVDPGSAQGIGRSMAAGYGWGDDQFACLLSLWNRESGWRVNAASSSGAYGIPQALPGSKMASAGSDWETNPATQIAWGLGYISGRYGTPCGAWDHSESSGWY</sequence>
<feature type="compositionally biased region" description="Low complexity" evidence="1">
    <location>
        <begin position="199"/>
        <end position="216"/>
    </location>
</feature>
<dbReference type="SUPFAM" id="SSF53955">
    <property type="entry name" value="Lysozyme-like"/>
    <property type="match status" value="1"/>
</dbReference>
<dbReference type="PRINTS" id="PR01852">
    <property type="entry name" value="SIBAPROTEIN"/>
</dbReference>
<feature type="chain" id="PRO_5040935262" description="Lytic transglycosylase domain-containing protein" evidence="2">
    <location>
        <begin position="29"/>
        <end position="321"/>
    </location>
</feature>
<dbReference type="Proteomes" id="UP001142291">
    <property type="component" value="Unassembled WGS sequence"/>
</dbReference>
<proteinExistence type="predicted"/>
<keyword evidence="2" id="KW-0732">Signal</keyword>
<accession>A0A9W6M584</accession>
<dbReference type="RefSeq" id="WP_204964549.1">
    <property type="nucleotide sequence ID" value="NZ_BAAAUR010000004.1"/>
</dbReference>
<evidence type="ECO:0000256" key="2">
    <source>
        <dbReference type="SAM" id="SignalP"/>
    </source>
</evidence>
<reference evidence="3" key="2">
    <citation type="submission" date="2023-01" db="EMBL/GenBank/DDBJ databases">
        <authorList>
            <person name="Sun Q."/>
            <person name="Evtushenko L."/>
        </authorList>
    </citation>
    <scope>NUCLEOTIDE SEQUENCE</scope>
    <source>
        <strain evidence="3">VKM Ac-1940</strain>
    </source>
</reference>
<protein>
    <recommendedName>
        <fullName evidence="5">Lytic transglycosylase domain-containing protein</fullName>
    </recommendedName>
</protein>
<keyword evidence="4" id="KW-1185">Reference proteome</keyword>
<organism evidence="3 4">
    <name type="scientific">Microbacterium dextranolyticum</name>
    <dbReference type="NCBI Taxonomy" id="36806"/>
    <lineage>
        <taxon>Bacteria</taxon>
        <taxon>Bacillati</taxon>
        <taxon>Actinomycetota</taxon>
        <taxon>Actinomycetes</taxon>
        <taxon>Micrococcales</taxon>
        <taxon>Microbacteriaceae</taxon>
        <taxon>Microbacterium</taxon>
    </lineage>
</organism>
<comment type="caution">
    <text evidence="3">The sequence shown here is derived from an EMBL/GenBank/DDBJ whole genome shotgun (WGS) entry which is preliminary data.</text>
</comment>
<name>A0A9W6M584_9MICO</name>
<evidence type="ECO:0000313" key="3">
    <source>
        <dbReference type="EMBL" id="GLJ95099.1"/>
    </source>
</evidence>
<evidence type="ECO:0008006" key="5">
    <source>
        <dbReference type="Google" id="ProtNLM"/>
    </source>
</evidence>
<dbReference type="InterPro" id="IPR009148">
    <property type="entry name" value="PcsB-like"/>
</dbReference>
<gene>
    <name evidence="3" type="ORF">GCM10017591_11610</name>
</gene>
<evidence type="ECO:0000256" key="1">
    <source>
        <dbReference type="SAM" id="MobiDB-lite"/>
    </source>
</evidence>
<dbReference type="AlphaFoldDB" id="A0A9W6M584"/>
<dbReference type="EMBL" id="BSER01000007">
    <property type="protein sequence ID" value="GLJ95099.1"/>
    <property type="molecule type" value="Genomic_DNA"/>
</dbReference>
<evidence type="ECO:0000313" key="4">
    <source>
        <dbReference type="Proteomes" id="UP001142291"/>
    </source>
</evidence>
<feature type="region of interest" description="Disordered" evidence="1">
    <location>
        <begin position="196"/>
        <end position="224"/>
    </location>
</feature>
<dbReference type="InterPro" id="IPR023346">
    <property type="entry name" value="Lysozyme-like_dom_sf"/>
</dbReference>